<accession>A0ABR4A549</accession>
<evidence type="ECO:0000313" key="2">
    <source>
        <dbReference type="Proteomes" id="UP001590950"/>
    </source>
</evidence>
<reference evidence="1 2" key="1">
    <citation type="submission" date="2024-09" db="EMBL/GenBank/DDBJ databases">
        <title>Rethinking Asexuality: The Enigmatic Case of Functional Sexual Genes in Lepraria (Stereocaulaceae).</title>
        <authorList>
            <person name="Doellman M."/>
            <person name="Sun Y."/>
            <person name="Barcenas-Pena A."/>
            <person name="Lumbsch H.T."/>
            <person name="Grewe F."/>
        </authorList>
    </citation>
    <scope>NUCLEOTIDE SEQUENCE [LARGE SCALE GENOMIC DNA]</scope>
    <source>
        <strain evidence="1 2">Mercado 3170</strain>
    </source>
</reference>
<dbReference type="Proteomes" id="UP001590950">
    <property type="component" value="Unassembled WGS sequence"/>
</dbReference>
<gene>
    <name evidence="1" type="ORF">N7G274_007091</name>
</gene>
<proteinExistence type="predicted"/>
<organism evidence="1 2">
    <name type="scientific">Stereocaulon virgatum</name>
    <dbReference type="NCBI Taxonomy" id="373712"/>
    <lineage>
        <taxon>Eukaryota</taxon>
        <taxon>Fungi</taxon>
        <taxon>Dikarya</taxon>
        <taxon>Ascomycota</taxon>
        <taxon>Pezizomycotina</taxon>
        <taxon>Lecanoromycetes</taxon>
        <taxon>OSLEUM clade</taxon>
        <taxon>Lecanoromycetidae</taxon>
        <taxon>Lecanorales</taxon>
        <taxon>Lecanorineae</taxon>
        <taxon>Stereocaulaceae</taxon>
        <taxon>Stereocaulon</taxon>
    </lineage>
</organism>
<protein>
    <submittedName>
        <fullName evidence="1">Uncharacterized protein</fullName>
    </submittedName>
</protein>
<comment type="caution">
    <text evidence="1">The sequence shown here is derived from an EMBL/GenBank/DDBJ whole genome shotgun (WGS) entry which is preliminary data.</text>
</comment>
<keyword evidence="2" id="KW-1185">Reference proteome</keyword>
<name>A0ABR4A549_9LECA</name>
<evidence type="ECO:0000313" key="1">
    <source>
        <dbReference type="EMBL" id="KAL2040188.1"/>
    </source>
</evidence>
<sequence length="103" mass="12059">MVHSFKGHVYQRSRPNEKEHKVEIQPTYIWSRKDFERHQILALAARRLCSSARFYGLHDRITTQERVNRFGIANSGSPFDPCVLFPIPNGKALIEARRYDLMS</sequence>
<dbReference type="EMBL" id="JBEFKJ010000022">
    <property type="protein sequence ID" value="KAL2040188.1"/>
    <property type="molecule type" value="Genomic_DNA"/>
</dbReference>